<dbReference type="Proteomes" id="UP001642409">
    <property type="component" value="Unassembled WGS sequence"/>
</dbReference>
<evidence type="ECO:0000313" key="4">
    <source>
        <dbReference type="EMBL" id="CAL5984509.1"/>
    </source>
</evidence>
<dbReference type="EMBL" id="CAXDID020000017">
    <property type="protein sequence ID" value="CAL5984509.1"/>
    <property type="molecule type" value="Genomic_DNA"/>
</dbReference>
<dbReference type="PANTHER" id="PTHR46652">
    <property type="entry name" value="LEUCINE-RICH REPEAT AND IQ DOMAIN-CONTAINING PROTEIN 1-RELATED"/>
    <property type="match status" value="1"/>
</dbReference>
<reference evidence="3" key="1">
    <citation type="submission" date="2023-06" db="EMBL/GenBank/DDBJ databases">
        <authorList>
            <person name="Kurt Z."/>
        </authorList>
    </citation>
    <scope>NUCLEOTIDE SEQUENCE</scope>
</reference>
<dbReference type="AlphaFoldDB" id="A0AA86RVM7"/>
<organism evidence="3">
    <name type="scientific">Hexamita inflata</name>
    <dbReference type="NCBI Taxonomy" id="28002"/>
    <lineage>
        <taxon>Eukaryota</taxon>
        <taxon>Metamonada</taxon>
        <taxon>Diplomonadida</taxon>
        <taxon>Hexamitidae</taxon>
        <taxon>Hexamitinae</taxon>
        <taxon>Hexamita</taxon>
    </lineage>
</organism>
<dbReference type="Pfam" id="PF12799">
    <property type="entry name" value="LRR_4"/>
    <property type="match status" value="2"/>
</dbReference>
<dbReference type="InterPro" id="IPR032675">
    <property type="entry name" value="LRR_dom_sf"/>
</dbReference>
<evidence type="ECO:0000256" key="2">
    <source>
        <dbReference type="ARBA" id="ARBA00022737"/>
    </source>
</evidence>
<gene>
    <name evidence="3" type="ORF">HINF_LOCUS66369</name>
    <name evidence="4" type="ORF">HINF_LOCUS8135</name>
</gene>
<dbReference type="EMBL" id="CATOUU010001186">
    <property type="protein sequence ID" value="CAI9978724.1"/>
    <property type="molecule type" value="Genomic_DNA"/>
</dbReference>
<dbReference type="InterPro" id="IPR050836">
    <property type="entry name" value="SDS22/Internalin_LRR"/>
</dbReference>
<evidence type="ECO:0000313" key="5">
    <source>
        <dbReference type="Proteomes" id="UP001642409"/>
    </source>
</evidence>
<evidence type="ECO:0000256" key="1">
    <source>
        <dbReference type="ARBA" id="ARBA00022614"/>
    </source>
</evidence>
<sequence length="389" mass="45205">MKLYEILCNLGDQRRLYNEPVQIQNIEDIYQLLLKNIPFKFYQSSNAIDFLLVQKITNFVFLGQSIVEIGVISKFNELICLDLSKNQINDISSLSSLIKLQNVNLSQNFIEDIQPVSTLVNLTQLNISANNIYDISSISSLQKLNDLDIENNRIENLDPLQHLFELQYLHISENKFISISAIKQLTNLKTLSYVYDFDCLLEPSKVIMTPIYYLNQLTKLSLCAHTVTDIYPISRLNNLESLVIWCNKIVDISPLQFLVKLKNIDLQENCIISVDPLKNLLNVEQLYLTTNKIIDLASITHLKELISPQHNYEDDFQEQPTEDEILFYHKILTIHKSRYLLANQLFKRAKVTFQKVIKQNKQNVHLLLQSQLQLMNQTVQQLLVFINCK</sequence>
<dbReference type="InterPro" id="IPR025875">
    <property type="entry name" value="Leu-rich_rpt_4"/>
</dbReference>
<dbReference type="SUPFAM" id="SSF52058">
    <property type="entry name" value="L domain-like"/>
    <property type="match status" value="1"/>
</dbReference>
<dbReference type="SMART" id="SM00365">
    <property type="entry name" value="LRR_SD22"/>
    <property type="match status" value="6"/>
</dbReference>
<dbReference type="PANTHER" id="PTHR46652:SF3">
    <property type="entry name" value="LEUCINE-RICH REPEAT-CONTAINING PROTEIN 9"/>
    <property type="match status" value="1"/>
</dbReference>
<dbReference type="PROSITE" id="PS51450">
    <property type="entry name" value="LRR"/>
    <property type="match status" value="7"/>
</dbReference>
<comment type="caution">
    <text evidence="3">The sequence shown here is derived from an EMBL/GenBank/DDBJ whole genome shotgun (WGS) entry which is preliminary data.</text>
</comment>
<dbReference type="Pfam" id="PF13855">
    <property type="entry name" value="LRR_8"/>
    <property type="match status" value="1"/>
</dbReference>
<keyword evidence="5" id="KW-1185">Reference proteome</keyword>
<protein>
    <submittedName>
        <fullName evidence="3">Partial</fullName>
    </submittedName>
</protein>
<reference evidence="4 5" key="2">
    <citation type="submission" date="2024-07" db="EMBL/GenBank/DDBJ databases">
        <authorList>
            <person name="Akdeniz Z."/>
        </authorList>
    </citation>
    <scope>NUCLEOTIDE SEQUENCE [LARGE SCALE GENOMIC DNA]</scope>
</reference>
<proteinExistence type="predicted"/>
<keyword evidence="2" id="KW-0677">Repeat</keyword>
<name>A0AA86RVM7_9EUKA</name>
<dbReference type="Gene3D" id="3.80.10.10">
    <property type="entry name" value="Ribonuclease Inhibitor"/>
    <property type="match status" value="2"/>
</dbReference>
<evidence type="ECO:0000313" key="3">
    <source>
        <dbReference type="EMBL" id="CAI9978724.1"/>
    </source>
</evidence>
<dbReference type="InterPro" id="IPR001611">
    <property type="entry name" value="Leu-rich_rpt"/>
</dbReference>
<accession>A0AA86RVM7</accession>
<keyword evidence="1" id="KW-0433">Leucine-rich repeat</keyword>